<proteinExistence type="inferred from homology"/>
<feature type="region of interest" description="Disordered" evidence="15">
    <location>
        <begin position="411"/>
        <end position="462"/>
    </location>
</feature>
<keyword evidence="20" id="KW-1185">Reference proteome</keyword>
<feature type="transmembrane region" description="Helical" evidence="16">
    <location>
        <begin position="145"/>
        <end position="170"/>
    </location>
</feature>
<evidence type="ECO:0000259" key="18">
    <source>
        <dbReference type="PROSITE" id="PS52012"/>
    </source>
</evidence>
<keyword evidence="6" id="KW-0336">GPI-anchor</keyword>
<evidence type="ECO:0000313" key="19">
    <source>
        <dbReference type="EMBL" id="KAH7121365.1"/>
    </source>
</evidence>
<keyword evidence="11 14" id="KW-1015">Disulfide bond</keyword>
<dbReference type="SMART" id="SM00747">
    <property type="entry name" value="CFEM"/>
    <property type="match status" value="1"/>
</dbReference>
<dbReference type="InterPro" id="IPR052337">
    <property type="entry name" value="SAT4-like"/>
</dbReference>
<feature type="signal peptide" evidence="17">
    <location>
        <begin position="1"/>
        <end position="27"/>
    </location>
</feature>
<keyword evidence="5" id="KW-0964">Secreted</keyword>
<evidence type="ECO:0000256" key="5">
    <source>
        <dbReference type="ARBA" id="ARBA00022525"/>
    </source>
</evidence>
<evidence type="ECO:0000256" key="16">
    <source>
        <dbReference type="SAM" id="Phobius"/>
    </source>
</evidence>
<evidence type="ECO:0000256" key="8">
    <source>
        <dbReference type="ARBA" id="ARBA00022729"/>
    </source>
</evidence>
<dbReference type="Proteomes" id="UP000738349">
    <property type="component" value="Unassembled WGS sequence"/>
</dbReference>
<evidence type="ECO:0000256" key="13">
    <source>
        <dbReference type="ARBA" id="ARBA00038359"/>
    </source>
</evidence>
<dbReference type="EMBL" id="JAGMUV010000024">
    <property type="protein sequence ID" value="KAH7121365.1"/>
    <property type="molecule type" value="Genomic_DNA"/>
</dbReference>
<keyword evidence="8 17" id="KW-0732">Signal</keyword>
<dbReference type="InterPro" id="IPR008427">
    <property type="entry name" value="Extracellular_membr_CFEM_dom"/>
</dbReference>
<keyword evidence="12" id="KW-0449">Lipoprotein</keyword>
<dbReference type="Pfam" id="PF20684">
    <property type="entry name" value="Fung_rhodopsin"/>
    <property type="match status" value="1"/>
</dbReference>
<evidence type="ECO:0000256" key="6">
    <source>
        <dbReference type="ARBA" id="ARBA00022622"/>
    </source>
</evidence>
<keyword evidence="7 16" id="KW-0812">Transmembrane</keyword>
<evidence type="ECO:0000256" key="17">
    <source>
        <dbReference type="SAM" id="SignalP"/>
    </source>
</evidence>
<dbReference type="PROSITE" id="PS52012">
    <property type="entry name" value="CFEM"/>
    <property type="match status" value="1"/>
</dbReference>
<feature type="transmembrane region" description="Helical" evidence="16">
    <location>
        <begin position="264"/>
        <end position="285"/>
    </location>
</feature>
<dbReference type="OrthoDB" id="5329176at2759"/>
<feature type="domain" description="CFEM" evidence="18">
    <location>
        <begin position="14"/>
        <end position="124"/>
    </location>
</feature>
<feature type="chain" id="PRO_5040427494" description="CFEM domain-containing protein" evidence="17">
    <location>
        <begin position="28"/>
        <end position="462"/>
    </location>
</feature>
<evidence type="ECO:0000256" key="3">
    <source>
        <dbReference type="ARBA" id="ARBA00004613"/>
    </source>
</evidence>
<evidence type="ECO:0000256" key="15">
    <source>
        <dbReference type="SAM" id="MobiDB-lite"/>
    </source>
</evidence>
<evidence type="ECO:0000256" key="4">
    <source>
        <dbReference type="ARBA" id="ARBA00010031"/>
    </source>
</evidence>
<dbReference type="AlphaFoldDB" id="A0A9P9DIP1"/>
<feature type="disulfide bond" evidence="14">
    <location>
        <begin position="67"/>
        <end position="100"/>
    </location>
</feature>
<feature type="compositionally biased region" description="Basic and acidic residues" evidence="15">
    <location>
        <begin position="411"/>
        <end position="434"/>
    </location>
</feature>
<protein>
    <recommendedName>
        <fullName evidence="18">CFEM domain-containing protein</fullName>
    </recommendedName>
</protein>
<comment type="subcellular location">
    <subcellularLocation>
        <location evidence="2">Membrane</location>
        <topology evidence="2">Lipid-anchor</topology>
        <topology evidence="2">GPI-anchor</topology>
    </subcellularLocation>
    <subcellularLocation>
        <location evidence="1">Membrane</location>
        <topology evidence="1">Multi-pass membrane protein</topology>
    </subcellularLocation>
    <subcellularLocation>
        <location evidence="3">Secreted</location>
    </subcellularLocation>
</comment>
<evidence type="ECO:0000256" key="1">
    <source>
        <dbReference type="ARBA" id="ARBA00004141"/>
    </source>
</evidence>
<dbReference type="GO" id="GO:0098552">
    <property type="term" value="C:side of membrane"/>
    <property type="evidence" value="ECO:0007669"/>
    <property type="project" value="UniProtKB-KW"/>
</dbReference>
<comment type="caution">
    <text evidence="19">The sequence shown here is derived from an EMBL/GenBank/DDBJ whole genome shotgun (WGS) entry which is preliminary data.</text>
</comment>
<gene>
    <name evidence="19" type="ORF">EDB81DRAFT_913512</name>
</gene>
<evidence type="ECO:0000256" key="12">
    <source>
        <dbReference type="ARBA" id="ARBA00023288"/>
    </source>
</evidence>
<dbReference type="PANTHER" id="PTHR33048">
    <property type="entry name" value="PTH11-LIKE INTEGRAL MEMBRANE PROTEIN (AFU_ORTHOLOGUE AFUA_5G11245)"/>
    <property type="match status" value="1"/>
</dbReference>
<evidence type="ECO:0000256" key="14">
    <source>
        <dbReference type="PROSITE-ProRule" id="PRU01356"/>
    </source>
</evidence>
<keyword evidence="10 16" id="KW-0472">Membrane</keyword>
<organism evidence="19 20">
    <name type="scientific">Dactylonectria macrodidyma</name>
    <dbReference type="NCBI Taxonomy" id="307937"/>
    <lineage>
        <taxon>Eukaryota</taxon>
        <taxon>Fungi</taxon>
        <taxon>Dikarya</taxon>
        <taxon>Ascomycota</taxon>
        <taxon>Pezizomycotina</taxon>
        <taxon>Sordariomycetes</taxon>
        <taxon>Hypocreomycetidae</taxon>
        <taxon>Hypocreales</taxon>
        <taxon>Nectriaceae</taxon>
        <taxon>Dactylonectria</taxon>
    </lineage>
</organism>
<dbReference type="PANTHER" id="PTHR33048:SF47">
    <property type="entry name" value="INTEGRAL MEMBRANE PROTEIN-RELATED"/>
    <property type="match status" value="1"/>
</dbReference>
<evidence type="ECO:0000256" key="10">
    <source>
        <dbReference type="ARBA" id="ARBA00023136"/>
    </source>
</evidence>
<comment type="similarity">
    <text evidence="13">Belongs to the SAT4 family.</text>
</comment>
<evidence type="ECO:0000256" key="2">
    <source>
        <dbReference type="ARBA" id="ARBA00004589"/>
    </source>
</evidence>
<comment type="caution">
    <text evidence="14">Lacks conserved residue(s) required for the propagation of feature annotation.</text>
</comment>
<reference evidence="19" key="1">
    <citation type="journal article" date="2021" name="Nat. Commun.">
        <title>Genetic determinants of endophytism in the Arabidopsis root mycobiome.</title>
        <authorList>
            <person name="Mesny F."/>
            <person name="Miyauchi S."/>
            <person name="Thiergart T."/>
            <person name="Pickel B."/>
            <person name="Atanasova L."/>
            <person name="Karlsson M."/>
            <person name="Huettel B."/>
            <person name="Barry K.W."/>
            <person name="Haridas S."/>
            <person name="Chen C."/>
            <person name="Bauer D."/>
            <person name="Andreopoulos W."/>
            <person name="Pangilinan J."/>
            <person name="LaButti K."/>
            <person name="Riley R."/>
            <person name="Lipzen A."/>
            <person name="Clum A."/>
            <person name="Drula E."/>
            <person name="Henrissat B."/>
            <person name="Kohler A."/>
            <person name="Grigoriev I.V."/>
            <person name="Martin F.M."/>
            <person name="Hacquard S."/>
        </authorList>
    </citation>
    <scope>NUCLEOTIDE SEQUENCE</scope>
    <source>
        <strain evidence="19">MPI-CAGE-AT-0147</strain>
    </source>
</reference>
<evidence type="ECO:0000256" key="7">
    <source>
        <dbReference type="ARBA" id="ARBA00022692"/>
    </source>
</evidence>
<evidence type="ECO:0000313" key="20">
    <source>
        <dbReference type="Proteomes" id="UP000738349"/>
    </source>
</evidence>
<keyword evidence="9 16" id="KW-1133">Transmembrane helix</keyword>
<evidence type="ECO:0000256" key="11">
    <source>
        <dbReference type="ARBA" id="ARBA00023157"/>
    </source>
</evidence>
<dbReference type="InterPro" id="IPR049326">
    <property type="entry name" value="Rhodopsin_dom_fungi"/>
</dbReference>
<keyword evidence="6" id="KW-0325">Glycoprotein</keyword>
<evidence type="ECO:0000256" key="9">
    <source>
        <dbReference type="ARBA" id="ARBA00022989"/>
    </source>
</evidence>
<dbReference type="GO" id="GO:0005576">
    <property type="term" value="C:extracellular region"/>
    <property type="evidence" value="ECO:0007669"/>
    <property type="project" value="UniProtKB-SubCell"/>
</dbReference>
<feature type="transmembrane region" description="Helical" evidence="16">
    <location>
        <begin position="341"/>
        <end position="364"/>
    </location>
</feature>
<feature type="transmembrane region" description="Helical" evidence="16">
    <location>
        <begin position="222"/>
        <end position="244"/>
    </location>
</feature>
<accession>A0A9P9DIP1</accession>
<name>A0A9P9DIP1_9HYPO</name>
<dbReference type="Pfam" id="PF05730">
    <property type="entry name" value="CFEM"/>
    <property type="match status" value="1"/>
</dbReference>
<feature type="transmembrane region" description="Helical" evidence="16">
    <location>
        <begin position="190"/>
        <end position="210"/>
    </location>
</feature>
<comment type="similarity">
    <text evidence="4">Belongs to the RBT5 family.</text>
</comment>
<feature type="transmembrane region" description="Helical" evidence="16">
    <location>
        <begin position="301"/>
        <end position="321"/>
    </location>
</feature>
<feature type="transmembrane region" description="Helical" evidence="16">
    <location>
        <begin position="112"/>
        <end position="133"/>
    </location>
</feature>
<sequence>MLFKETFRDSWALLLFLCIANAPFVASQDSSSATELIGLLPNCSLPCLLDGVQAAACDLTALPECLCPNVALQSNISTCVQLSCTYKDQATVSVLSNKLCTGYPKESRQHQLLATAIACAAVVFPIVILRAISRLKVTSRLWLDDWMTVVATVILAALIGVVVTVTKLGFGLHYWNVDVTHAVPILKMMYVSEILYIVIQVAAKGSLLAFYARIFPNRKFQIAVWVGAAFLVGHGILFLGLVIFECRPVAAIWDRSLERQCLDLTKIALAGAALAIFEDIAFLIMPIPEILKLQLSTRKRIALLLVFSVGSFACITSMVRLKTVLIFGKSQDQTWDYVDGIIWSVVELSCALACAGLPALWPLIKSIPGVLSTVRGSKVRDLTDLTNREPSMRPKSKAMAGSQNLRFKELPKLPPEHYDSSERGERRSKFELKTKSSYMDMDSSSRDEDLELQSVARERSAF</sequence>